<keyword evidence="1" id="KW-0547">Nucleotide-binding</keyword>
<dbReference type="GO" id="GO:0005778">
    <property type="term" value="C:peroxisomal membrane"/>
    <property type="evidence" value="ECO:0007669"/>
    <property type="project" value="TreeGrafter"/>
</dbReference>
<dbReference type="GO" id="GO:0005524">
    <property type="term" value="F:ATP binding"/>
    <property type="evidence" value="ECO:0007669"/>
    <property type="project" value="UniProtKB-KW"/>
</dbReference>
<dbReference type="SMART" id="SM00382">
    <property type="entry name" value="AAA"/>
    <property type="match status" value="1"/>
</dbReference>
<proteinExistence type="inferred from homology"/>
<dbReference type="PANTHER" id="PTHR23077">
    <property type="entry name" value="AAA-FAMILY ATPASE"/>
    <property type="match status" value="1"/>
</dbReference>
<evidence type="ECO:0000313" key="4">
    <source>
        <dbReference type="Proteomes" id="UP000321331"/>
    </source>
</evidence>
<dbReference type="GO" id="GO:0016558">
    <property type="term" value="P:protein import into peroxisome matrix"/>
    <property type="evidence" value="ECO:0007669"/>
    <property type="project" value="TreeGrafter"/>
</dbReference>
<evidence type="ECO:0000259" key="2">
    <source>
        <dbReference type="SMART" id="SM00382"/>
    </source>
</evidence>
<accession>A0A5C6T7Q1</accession>
<dbReference type="AlphaFoldDB" id="A0A5C6T7Q1"/>
<comment type="similarity">
    <text evidence="1">Belongs to the AAA ATPase family.</text>
</comment>
<reference evidence="3 4" key="1">
    <citation type="submission" date="2019-07" db="EMBL/GenBank/DDBJ databases">
        <title>The First High-Quality Draft Genome Sequence of the Causal Agent of the Current Panama Disease Epidemic.</title>
        <authorList>
            <person name="Warmington R.J."/>
            <person name="Kay W."/>
            <person name="Jeffries A."/>
            <person name="Bebber D."/>
            <person name="Moore K."/>
            <person name="Studholme D.J."/>
        </authorList>
    </citation>
    <scope>NUCLEOTIDE SEQUENCE [LARGE SCALE GENOMIC DNA]</scope>
    <source>
        <strain evidence="3 4">TR4</strain>
    </source>
</reference>
<dbReference type="Pfam" id="PF00004">
    <property type="entry name" value="AAA"/>
    <property type="match status" value="1"/>
</dbReference>
<comment type="caution">
    <text evidence="3">The sequence shown here is derived from an EMBL/GenBank/DDBJ whole genome shotgun (WGS) entry which is preliminary data.</text>
</comment>
<feature type="domain" description="AAA+ ATPase" evidence="2">
    <location>
        <begin position="10"/>
        <end position="152"/>
    </location>
</feature>
<dbReference type="Gene3D" id="3.40.50.300">
    <property type="entry name" value="P-loop containing nucleotide triphosphate hydrolases"/>
    <property type="match status" value="1"/>
</dbReference>
<protein>
    <recommendedName>
        <fullName evidence="2">AAA+ ATPase domain-containing protein</fullName>
    </recommendedName>
</protein>
<dbReference type="Proteomes" id="UP000321331">
    <property type="component" value="Unassembled WGS sequence"/>
</dbReference>
<dbReference type="GO" id="GO:0016887">
    <property type="term" value="F:ATP hydrolysis activity"/>
    <property type="evidence" value="ECO:0007669"/>
    <property type="project" value="InterPro"/>
</dbReference>
<evidence type="ECO:0000256" key="1">
    <source>
        <dbReference type="RuleBase" id="RU003651"/>
    </source>
</evidence>
<dbReference type="SUPFAM" id="SSF52540">
    <property type="entry name" value="P-loop containing nucleoside triphosphate hydrolases"/>
    <property type="match status" value="1"/>
</dbReference>
<dbReference type="InterPro" id="IPR003960">
    <property type="entry name" value="ATPase_AAA_CS"/>
</dbReference>
<dbReference type="InterPro" id="IPR041569">
    <property type="entry name" value="AAA_lid_3"/>
</dbReference>
<dbReference type="EMBL" id="VMNF01000006">
    <property type="protein sequence ID" value="TXC06702.1"/>
    <property type="molecule type" value="Genomic_DNA"/>
</dbReference>
<dbReference type="InterPro" id="IPR050168">
    <property type="entry name" value="AAA_ATPase_domain"/>
</dbReference>
<name>A0A5C6T7Q1_FUSOC</name>
<sequence length="281" mass="31084">MTETLECFWGPLNTRQGCGKTLLGSAIAGEFGLNFISVKGPEILNRYIGASEKSIRNLFERATASKPCVLFDEFDSIAPKRGSDFTGVTDRAVNQLLTQMDGVEGLSGVYVLAATSRPDLIDPALLRPGRLDKSPLCDSPHLDDRIDILRCLLKKLRLDEDLEGELDNRLRDVASRTQDYSGADLQALISNAQLEAIHQYLGDMDTSVSSTKTNGKSRVQACRKPSIVHFWYGAEQDRLYSDAKSSDRRTQIRKLAGYEETIVKLRSKGKSSRRGVHGEGD</sequence>
<dbReference type="Gene3D" id="1.10.8.60">
    <property type="match status" value="1"/>
</dbReference>
<gene>
    <name evidence="3" type="ORF">FocTR4_00009762</name>
</gene>
<dbReference type="GO" id="GO:0005829">
    <property type="term" value="C:cytosol"/>
    <property type="evidence" value="ECO:0007669"/>
    <property type="project" value="TreeGrafter"/>
</dbReference>
<dbReference type="InterPro" id="IPR027417">
    <property type="entry name" value="P-loop_NTPase"/>
</dbReference>
<dbReference type="PROSITE" id="PS00674">
    <property type="entry name" value="AAA"/>
    <property type="match status" value="1"/>
</dbReference>
<dbReference type="InterPro" id="IPR003959">
    <property type="entry name" value="ATPase_AAA_core"/>
</dbReference>
<dbReference type="Pfam" id="PF17862">
    <property type="entry name" value="AAA_lid_3"/>
    <property type="match status" value="1"/>
</dbReference>
<evidence type="ECO:0000313" key="3">
    <source>
        <dbReference type="EMBL" id="TXC06702.1"/>
    </source>
</evidence>
<dbReference type="InterPro" id="IPR003593">
    <property type="entry name" value="AAA+_ATPase"/>
</dbReference>
<dbReference type="PANTHER" id="PTHR23077:SF12">
    <property type="entry name" value="PEROXISOMAL ATPASE PEX1"/>
    <property type="match status" value="1"/>
</dbReference>
<organism evidence="3 4">
    <name type="scientific">Fusarium oxysporum f. sp. cubense</name>
    <dbReference type="NCBI Taxonomy" id="61366"/>
    <lineage>
        <taxon>Eukaryota</taxon>
        <taxon>Fungi</taxon>
        <taxon>Dikarya</taxon>
        <taxon>Ascomycota</taxon>
        <taxon>Pezizomycotina</taxon>
        <taxon>Sordariomycetes</taxon>
        <taxon>Hypocreomycetidae</taxon>
        <taxon>Hypocreales</taxon>
        <taxon>Nectriaceae</taxon>
        <taxon>Fusarium</taxon>
        <taxon>Fusarium oxysporum species complex</taxon>
    </lineage>
</organism>
<keyword evidence="1" id="KW-0067">ATP-binding</keyword>